<evidence type="ECO:0000313" key="1">
    <source>
        <dbReference type="EMBL" id="OMO53113.1"/>
    </source>
</evidence>
<dbReference type="AlphaFoldDB" id="A0A1R3G4V6"/>
<comment type="caution">
    <text evidence="1">The sequence shown here is derived from an EMBL/GenBank/DDBJ whole genome shotgun (WGS) entry which is preliminary data.</text>
</comment>
<dbReference type="Proteomes" id="UP000187203">
    <property type="component" value="Unassembled WGS sequence"/>
</dbReference>
<gene>
    <name evidence="1" type="ORF">COLO4_36844</name>
</gene>
<accession>A0A1R3G4V6</accession>
<reference evidence="2" key="1">
    <citation type="submission" date="2013-09" db="EMBL/GenBank/DDBJ databases">
        <title>Corchorus olitorius genome sequencing.</title>
        <authorList>
            <person name="Alam M."/>
            <person name="Haque M.S."/>
            <person name="Islam M.S."/>
            <person name="Emdad E.M."/>
            <person name="Islam M.M."/>
            <person name="Ahmed B."/>
            <person name="Halim A."/>
            <person name="Hossen Q.M.M."/>
            <person name="Hossain M.Z."/>
            <person name="Ahmed R."/>
            <person name="Khan M.M."/>
            <person name="Islam R."/>
            <person name="Rashid M.M."/>
            <person name="Khan S.A."/>
            <person name="Rahman M.S."/>
            <person name="Alam M."/>
            <person name="Yahiya A.S."/>
            <person name="Khan M.S."/>
            <person name="Azam M.S."/>
            <person name="Haque T."/>
            <person name="Lashkar M.Z.H."/>
            <person name="Akhand A.I."/>
            <person name="Morshed G."/>
            <person name="Roy S."/>
            <person name="Uddin K.S."/>
            <person name="Rabeya T."/>
            <person name="Hossain A.S."/>
            <person name="Chowdhury A."/>
            <person name="Snigdha A.R."/>
            <person name="Mortoza M.S."/>
            <person name="Matin S.A."/>
            <person name="Hoque S.M.E."/>
            <person name="Islam M.K."/>
            <person name="Roy D.K."/>
            <person name="Haider R."/>
            <person name="Moosa M.M."/>
            <person name="Elias S.M."/>
            <person name="Hasan A.M."/>
            <person name="Jahan S."/>
            <person name="Shafiuddin M."/>
            <person name="Mahmood N."/>
            <person name="Shommy N.S."/>
        </authorList>
    </citation>
    <scope>NUCLEOTIDE SEQUENCE [LARGE SCALE GENOMIC DNA]</scope>
    <source>
        <strain evidence="2">cv. O-4</strain>
    </source>
</reference>
<sequence>MVSWQRTPHPVDEIKQYKCKSEIDHELRMLASCECNVLKILSMMATEYRFACEQCTTVLPGLDEFLTLVPCF</sequence>
<proteinExistence type="predicted"/>
<organism evidence="1 2">
    <name type="scientific">Corchorus olitorius</name>
    <dbReference type="NCBI Taxonomy" id="93759"/>
    <lineage>
        <taxon>Eukaryota</taxon>
        <taxon>Viridiplantae</taxon>
        <taxon>Streptophyta</taxon>
        <taxon>Embryophyta</taxon>
        <taxon>Tracheophyta</taxon>
        <taxon>Spermatophyta</taxon>
        <taxon>Magnoliopsida</taxon>
        <taxon>eudicotyledons</taxon>
        <taxon>Gunneridae</taxon>
        <taxon>Pentapetalae</taxon>
        <taxon>rosids</taxon>
        <taxon>malvids</taxon>
        <taxon>Malvales</taxon>
        <taxon>Malvaceae</taxon>
        <taxon>Grewioideae</taxon>
        <taxon>Apeibeae</taxon>
        <taxon>Corchorus</taxon>
    </lineage>
</organism>
<evidence type="ECO:0000313" key="2">
    <source>
        <dbReference type="Proteomes" id="UP000187203"/>
    </source>
</evidence>
<protein>
    <submittedName>
        <fullName evidence="1">Protein FAR1-RELATED SEQUENCE 5-like protein</fullName>
    </submittedName>
</protein>
<name>A0A1R3G4V6_9ROSI</name>
<dbReference type="EMBL" id="AWUE01023653">
    <property type="protein sequence ID" value="OMO53113.1"/>
    <property type="molecule type" value="Genomic_DNA"/>
</dbReference>
<keyword evidence="2" id="KW-1185">Reference proteome</keyword>